<evidence type="ECO:0000313" key="1">
    <source>
        <dbReference type="EMBL" id="QEE19419.1"/>
    </source>
</evidence>
<dbReference type="OrthoDB" id="8445664at2"/>
<evidence type="ECO:0000313" key="2">
    <source>
        <dbReference type="Proteomes" id="UP000321062"/>
    </source>
</evidence>
<reference evidence="1 2" key="1">
    <citation type="journal article" date="2015" name="Int. J. Syst. Evol. Microbiol.">
        <title>Youhaiella tibetensis gen. nov., sp. nov., isolated from subsurface sediment.</title>
        <authorList>
            <person name="Wang Y.X."/>
            <person name="Huang F.Q."/>
            <person name="Nogi Y."/>
            <person name="Pang S.J."/>
            <person name="Wang P.K."/>
            <person name="Lv J."/>
        </authorList>
    </citation>
    <scope>NUCLEOTIDE SEQUENCE [LARGE SCALE GENOMIC DNA]</scope>
    <source>
        <strain evidence="2">fig4</strain>
    </source>
</reference>
<proteinExistence type="predicted"/>
<name>A0A5B9DL83_9HYPH</name>
<accession>A0A5B9DL83</accession>
<keyword evidence="2" id="KW-1185">Reference proteome</keyword>
<dbReference type="RefSeq" id="WP_147655176.1">
    <property type="nucleotide sequence ID" value="NZ_BMFM01000001.1"/>
</dbReference>
<sequence>MQQDDEDIDDLVLTELDLNEAMKEDAETWDEGEKALLIKHIFDDLWIEETNSLKKTIIIDEDLRTARVELGKLIPLKIKVGNPNNFFKDIVRKKAAYRLWPASLRDKGWTGEQRTGDGKVFEFVRITEEWPDNLQIDYGPTEDTPRFIVQTLSIPLWTKELGRNDEPWLLQSAVNLRVVETHFSTAEKSQLPALSVTHLQMDLKLRKTQIDALYLLQYDQGAARPSGFAHVTVEAKQHNQRIVVEQVGWQAEAALKNQKADYVVPLALAAVRGEGIYVVEFEMIKRGDEVPPRLKVFRDALYLLRPKLVGI</sequence>
<dbReference type="EMBL" id="CP041690">
    <property type="protein sequence ID" value="QEE19419.1"/>
    <property type="molecule type" value="Genomic_DNA"/>
</dbReference>
<dbReference type="Proteomes" id="UP000321062">
    <property type="component" value="Chromosome"/>
</dbReference>
<protein>
    <submittedName>
        <fullName evidence="1">Uncharacterized protein</fullName>
    </submittedName>
</protein>
<dbReference type="KEGG" id="yti:FNA67_04175"/>
<organism evidence="1 2">
    <name type="scientific">Paradevosia tibetensis</name>
    <dbReference type="NCBI Taxonomy" id="1447062"/>
    <lineage>
        <taxon>Bacteria</taxon>
        <taxon>Pseudomonadati</taxon>
        <taxon>Pseudomonadota</taxon>
        <taxon>Alphaproteobacteria</taxon>
        <taxon>Hyphomicrobiales</taxon>
        <taxon>Devosiaceae</taxon>
        <taxon>Paradevosia</taxon>
    </lineage>
</organism>
<gene>
    <name evidence="1" type="ORF">FNA67_04175</name>
</gene>
<dbReference type="AlphaFoldDB" id="A0A5B9DL83"/>